<proteinExistence type="predicted"/>
<protein>
    <submittedName>
        <fullName evidence="2">Uncharacterized protein</fullName>
    </submittedName>
</protein>
<feature type="non-terminal residue" evidence="2">
    <location>
        <position position="33"/>
    </location>
</feature>
<accession>A0A4Y2GHP6</accession>
<organism evidence="2 4">
    <name type="scientific">Araneus ventricosus</name>
    <name type="common">Orbweaver spider</name>
    <name type="synonym">Epeira ventricosa</name>
    <dbReference type="NCBI Taxonomy" id="182803"/>
    <lineage>
        <taxon>Eukaryota</taxon>
        <taxon>Metazoa</taxon>
        <taxon>Ecdysozoa</taxon>
        <taxon>Arthropoda</taxon>
        <taxon>Chelicerata</taxon>
        <taxon>Arachnida</taxon>
        <taxon>Araneae</taxon>
        <taxon>Araneomorphae</taxon>
        <taxon>Entelegynae</taxon>
        <taxon>Araneoidea</taxon>
        <taxon>Araneidae</taxon>
        <taxon>Araneus</taxon>
    </lineage>
</organism>
<dbReference type="AlphaFoldDB" id="A0A4Y2GHP6"/>
<reference evidence="2 4" key="1">
    <citation type="journal article" date="2019" name="Sci. Rep.">
        <title>Orb-weaving spider Araneus ventricosus genome elucidates the spidroin gene catalogue.</title>
        <authorList>
            <person name="Kono N."/>
            <person name="Nakamura H."/>
            <person name="Ohtoshi R."/>
            <person name="Moran D.A.P."/>
            <person name="Shinohara A."/>
            <person name="Yoshida Y."/>
            <person name="Fujiwara M."/>
            <person name="Mori M."/>
            <person name="Tomita M."/>
            <person name="Arakawa K."/>
        </authorList>
    </citation>
    <scope>NUCLEOTIDE SEQUENCE [LARGE SCALE GENOMIC DNA]</scope>
</reference>
<dbReference type="Proteomes" id="UP000499080">
    <property type="component" value="Unassembled WGS sequence"/>
</dbReference>
<name>A0A4Y2GHP6_ARAVE</name>
<sequence>MWLVLLPANSMNEGSNLGRDEFEVLSQSASTSY</sequence>
<evidence type="ECO:0000313" key="1">
    <source>
        <dbReference type="EMBL" id="GBM52994.1"/>
    </source>
</evidence>
<evidence type="ECO:0000313" key="4">
    <source>
        <dbReference type="Proteomes" id="UP000499080"/>
    </source>
</evidence>
<dbReference type="EMBL" id="BGPR01254695">
    <property type="protein sequence ID" value="GBM53113.1"/>
    <property type="molecule type" value="Genomic_DNA"/>
</dbReference>
<evidence type="ECO:0000313" key="3">
    <source>
        <dbReference type="EMBL" id="GBM53228.1"/>
    </source>
</evidence>
<dbReference type="EMBL" id="BGPR01254732">
    <property type="protein sequence ID" value="GBM53228.1"/>
    <property type="molecule type" value="Genomic_DNA"/>
</dbReference>
<keyword evidence="4" id="KW-1185">Reference proteome</keyword>
<comment type="caution">
    <text evidence="2">The sequence shown here is derived from an EMBL/GenBank/DDBJ whole genome shotgun (WGS) entry which is preliminary data.</text>
</comment>
<dbReference type="EMBL" id="BGPR01254655">
    <property type="protein sequence ID" value="GBM52994.1"/>
    <property type="molecule type" value="Genomic_DNA"/>
</dbReference>
<gene>
    <name evidence="2" type="ORF">AVEN_119877_1</name>
    <name evidence="3" type="ORF">AVEN_204348_1</name>
    <name evidence="1" type="ORF">AVEN_25547_1</name>
</gene>
<evidence type="ECO:0000313" key="2">
    <source>
        <dbReference type="EMBL" id="GBM53113.1"/>
    </source>
</evidence>